<evidence type="ECO:0000259" key="7">
    <source>
        <dbReference type="Pfam" id="PF04377"/>
    </source>
</evidence>
<dbReference type="InterPro" id="IPR030700">
    <property type="entry name" value="N-end_Aminoacyl_Trfase"/>
</dbReference>
<dbReference type="GO" id="GO:0004057">
    <property type="term" value="F:arginyl-tRNA--protein transferase activity"/>
    <property type="evidence" value="ECO:0007669"/>
    <property type="project" value="UniProtKB-EC"/>
</dbReference>
<dbReference type="Pfam" id="PF04376">
    <property type="entry name" value="ATE_N"/>
    <property type="match status" value="1"/>
</dbReference>
<dbReference type="Pfam" id="PF04377">
    <property type="entry name" value="ATE_C"/>
    <property type="match status" value="1"/>
</dbReference>
<evidence type="ECO:0000256" key="1">
    <source>
        <dbReference type="ARBA" id="ARBA00009991"/>
    </source>
</evidence>
<gene>
    <name evidence="8" type="ORF">DICSQDRAFT_180928</name>
</gene>
<reference evidence="8 9" key="1">
    <citation type="journal article" date="2012" name="Science">
        <title>The Paleozoic origin of enzymatic lignin decomposition reconstructed from 31 fungal genomes.</title>
        <authorList>
            <person name="Floudas D."/>
            <person name="Binder M."/>
            <person name="Riley R."/>
            <person name="Barry K."/>
            <person name="Blanchette R.A."/>
            <person name="Henrissat B."/>
            <person name="Martinez A.T."/>
            <person name="Otillar R."/>
            <person name="Spatafora J.W."/>
            <person name="Yadav J.S."/>
            <person name="Aerts A."/>
            <person name="Benoit I."/>
            <person name="Boyd A."/>
            <person name="Carlson A."/>
            <person name="Copeland A."/>
            <person name="Coutinho P.M."/>
            <person name="de Vries R.P."/>
            <person name="Ferreira P."/>
            <person name="Findley K."/>
            <person name="Foster B."/>
            <person name="Gaskell J."/>
            <person name="Glotzer D."/>
            <person name="Gorecki P."/>
            <person name="Heitman J."/>
            <person name="Hesse C."/>
            <person name="Hori C."/>
            <person name="Igarashi K."/>
            <person name="Jurgens J.A."/>
            <person name="Kallen N."/>
            <person name="Kersten P."/>
            <person name="Kohler A."/>
            <person name="Kuees U."/>
            <person name="Kumar T.K.A."/>
            <person name="Kuo A."/>
            <person name="LaButti K."/>
            <person name="Larrondo L.F."/>
            <person name="Lindquist E."/>
            <person name="Ling A."/>
            <person name="Lombard V."/>
            <person name="Lucas S."/>
            <person name="Lundell T."/>
            <person name="Martin R."/>
            <person name="McLaughlin D.J."/>
            <person name="Morgenstern I."/>
            <person name="Morin E."/>
            <person name="Murat C."/>
            <person name="Nagy L.G."/>
            <person name="Nolan M."/>
            <person name="Ohm R.A."/>
            <person name="Patyshakuliyeva A."/>
            <person name="Rokas A."/>
            <person name="Ruiz-Duenas F.J."/>
            <person name="Sabat G."/>
            <person name="Salamov A."/>
            <person name="Samejima M."/>
            <person name="Schmutz J."/>
            <person name="Slot J.C."/>
            <person name="St John F."/>
            <person name="Stenlid J."/>
            <person name="Sun H."/>
            <person name="Sun S."/>
            <person name="Syed K."/>
            <person name="Tsang A."/>
            <person name="Wiebenga A."/>
            <person name="Young D."/>
            <person name="Pisabarro A."/>
            <person name="Eastwood D.C."/>
            <person name="Martin F."/>
            <person name="Cullen D."/>
            <person name="Grigoriev I.V."/>
            <person name="Hibbett D.S."/>
        </authorList>
    </citation>
    <scope>NUCLEOTIDE SEQUENCE [LARGE SCALE GENOMIC DNA]</scope>
    <source>
        <strain evidence="8 9">LYAD-421 SS1</strain>
    </source>
</reference>
<name>R7T285_DICSQ</name>
<organism evidence="8 9">
    <name type="scientific">Dichomitus squalens (strain LYAD-421)</name>
    <name type="common">Western red white-rot fungus</name>
    <dbReference type="NCBI Taxonomy" id="732165"/>
    <lineage>
        <taxon>Eukaryota</taxon>
        <taxon>Fungi</taxon>
        <taxon>Dikarya</taxon>
        <taxon>Basidiomycota</taxon>
        <taxon>Agaricomycotina</taxon>
        <taxon>Agaricomycetes</taxon>
        <taxon>Polyporales</taxon>
        <taxon>Polyporaceae</taxon>
        <taxon>Dichomitus</taxon>
    </lineage>
</organism>
<dbReference type="EC" id="2.3.2.8" evidence="2"/>
<dbReference type="PANTHER" id="PTHR21367:SF1">
    <property type="entry name" value="ARGINYL-TRNA--PROTEIN TRANSFERASE 1"/>
    <property type="match status" value="1"/>
</dbReference>
<evidence type="ECO:0000256" key="2">
    <source>
        <dbReference type="ARBA" id="ARBA00012025"/>
    </source>
</evidence>
<dbReference type="OrthoDB" id="74183at2759"/>
<dbReference type="GO" id="GO:0005737">
    <property type="term" value="C:cytoplasm"/>
    <property type="evidence" value="ECO:0007669"/>
    <property type="project" value="TreeGrafter"/>
</dbReference>
<dbReference type="RefSeq" id="XP_007366151.1">
    <property type="nucleotide sequence ID" value="XM_007366089.1"/>
</dbReference>
<dbReference type="AlphaFoldDB" id="R7T285"/>
<evidence type="ECO:0000313" key="8">
    <source>
        <dbReference type="EMBL" id="EJF61322.1"/>
    </source>
</evidence>
<keyword evidence="4" id="KW-0012">Acyltransferase</keyword>
<dbReference type="KEGG" id="dsq:DICSQDRAFT_180928"/>
<dbReference type="InterPro" id="IPR007472">
    <property type="entry name" value="N-end_Aminoacyl_Trfase_C"/>
</dbReference>
<evidence type="ECO:0000256" key="5">
    <source>
        <dbReference type="SAM" id="MobiDB-lite"/>
    </source>
</evidence>
<feature type="domain" description="N-end rule aminoacyl transferase C-terminal" evidence="7">
    <location>
        <begin position="194"/>
        <end position="338"/>
    </location>
</feature>
<keyword evidence="3" id="KW-0808">Transferase</keyword>
<sequence>MSSREPPTIFSPLRPRNSTCGYCGSPGKRSEAQTSYHAAEGIAHVMGCRVYQEMMDRGWRRSGTYYYKPDLRRSCCPQYTIRSRAPSVLVRLNPLSDYCSIRLDAIRFRPSKSQRKLINRFNRHISNGDQHDGGASVDISEGTSTKGKGRRKGKAEHVFKLADDIHAAELRFLRDETPAHKYEVTLEPASFTQEKFALYQSYQKHIHNDDDVTPGGFTRFLCKSLLVPRPITYLSGAPSHLPQSYGSFHQLHRIDGQLIAMSVIDVVPNCVSSVYFMYEKKWEKFSLGKLSAMREVSLVKEMHEAGLTDMKFLYMGFYIHSCVKMRYKGEYSPTYVLDPEDYTWFPLEQFRPLLDQYHYASCAHPDRCLDAPATEAYPPQEPEDEVLDRVRVMVGFEQNTIIVGNLTESDEWNDNGGRFKEAILRTLNGLGDKLAGEILLDFSYDIAG</sequence>
<dbReference type="InterPro" id="IPR007471">
    <property type="entry name" value="N-end_Aminoacyl_Trfase_N"/>
</dbReference>
<dbReference type="OMA" id="KYQTAIH"/>
<feature type="region of interest" description="Disordered" evidence="5">
    <location>
        <begin position="124"/>
        <end position="153"/>
    </location>
</feature>
<protein>
    <recommendedName>
        <fullName evidence="2">arginyltransferase</fullName>
        <ecNumber evidence="2">2.3.2.8</ecNumber>
    </recommendedName>
</protein>
<dbReference type="GeneID" id="18840935"/>
<evidence type="ECO:0000313" key="9">
    <source>
        <dbReference type="Proteomes" id="UP000053319"/>
    </source>
</evidence>
<evidence type="ECO:0000259" key="6">
    <source>
        <dbReference type="Pfam" id="PF04376"/>
    </source>
</evidence>
<dbReference type="PANTHER" id="PTHR21367">
    <property type="entry name" value="ARGININE-TRNA-PROTEIN TRANSFERASE 1"/>
    <property type="match status" value="1"/>
</dbReference>
<accession>R7T285</accession>
<dbReference type="Proteomes" id="UP000053319">
    <property type="component" value="Unassembled WGS sequence"/>
</dbReference>
<evidence type="ECO:0000256" key="3">
    <source>
        <dbReference type="ARBA" id="ARBA00022679"/>
    </source>
</evidence>
<feature type="domain" description="N-end aminoacyl transferase N-terminal" evidence="6">
    <location>
        <begin position="18"/>
        <end position="85"/>
    </location>
</feature>
<comment type="similarity">
    <text evidence="1">Belongs to the R-transferase family.</text>
</comment>
<dbReference type="EMBL" id="JH719411">
    <property type="protein sequence ID" value="EJF61322.1"/>
    <property type="molecule type" value="Genomic_DNA"/>
</dbReference>
<dbReference type="HOGENOM" id="CLU_020349_2_1_1"/>
<evidence type="ECO:0000256" key="4">
    <source>
        <dbReference type="ARBA" id="ARBA00023315"/>
    </source>
</evidence>
<proteinExistence type="inferred from homology"/>